<dbReference type="InParanoid" id="C0P030"/>
<keyword evidence="3" id="KW-1185">Reference proteome</keyword>
<dbReference type="EMBL" id="GG663379">
    <property type="protein sequence ID" value="EEH03120.1"/>
    <property type="molecule type" value="Genomic_DNA"/>
</dbReference>
<name>C0P030_AJECG</name>
<dbReference type="RefSeq" id="XP_045283601.1">
    <property type="nucleotide sequence ID" value="XM_045435809.1"/>
</dbReference>
<evidence type="ECO:0000313" key="2">
    <source>
        <dbReference type="EMBL" id="EEH03120.1"/>
    </source>
</evidence>
<dbReference type="Proteomes" id="UP000001631">
    <property type="component" value="Unassembled WGS sequence"/>
</dbReference>
<dbReference type="HOGENOM" id="CLU_2014607_0_0_1"/>
<evidence type="ECO:0000256" key="1">
    <source>
        <dbReference type="SAM" id="MobiDB-lite"/>
    </source>
</evidence>
<evidence type="ECO:0000313" key="3">
    <source>
        <dbReference type="Proteomes" id="UP000001631"/>
    </source>
</evidence>
<protein>
    <submittedName>
        <fullName evidence="2">Uncharacterized protein</fullName>
    </submittedName>
</protein>
<accession>C0P030</accession>
<organism evidence="2 3">
    <name type="scientific">Ajellomyces capsulatus (strain G186AR / H82 / ATCC MYA-2454 / RMSCC 2432)</name>
    <name type="common">Darling's disease fungus</name>
    <name type="synonym">Histoplasma capsulatum</name>
    <dbReference type="NCBI Taxonomy" id="447093"/>
    <lineage>
        <taxon>Eukaryota</taxon>
        <taxon>Fungi</taxon>
        <taxon>Dikarya</taxon>
        <taxon>Ascomycota</taxon>
        <taxon>Pezizomycotina</taxon>
        <taxon>Eurotiomycetes</taxon>
        <taxon>Eurotiomycetidae</taxon>
        <taxon>Onygenales</taxon>
        <taxon>Ajellomycetaceae</taxon>
        <taxon>Histoplasma</taxon>
    </lineage>
</organism>
<dbReference type="GeneID" id="69041776"/>
<reference evidence="2" key="1">
    <citation type="submission" date="2009-02" db="EMBL/GenBank/DDBJ databases">
        <title>The Genome Sequence of Ajellomyces capsulatus strain G186AR.</title>
        <authorList>
            <consortium name="The Broad Institute Genome Sequencing Platform"/>
            <person name="Champion M."/>
            <person name="Cuomo C."/>
            <person name="Ma L.-J."/>
            <person name="Henn M.R."/>
            <person name="Sil A."/>
            <person name="Goldman B."/>
            <person name="Young S.K."/>
            <person name="Kodira C.D."/>
            <person name="Zeng Q."/>
            <person name="Koehrsen M."/>
            <person name="Alvarado L."/>
            <person name="Berlin A."/>
            <person name="Borenstein D."/>
            <person name="Chen Z."/>
            <person name="Engels R."/>
            <person name="Freedman E."/>
            <person name="Gellesch M."/>
            <person name="Goldberg J."/>
            <person name="Griggs A."/>
            <person name="Gujja S."/>
            <person name="Heiman D."/>
            <person name="Hepburn T."/>
            <person name="Howarth C."/>
            <person name="Jen D."/>
            <person name="Larson L."/>
            <person name="Lewis B."/>
            <person name="Mehta T."/>
            <person name="Park D."/>
            <person name="Pearson M."/>
            <person name="Roberts A."/>
            <person name="Saif S."/>
            <person name="Shea T."/>
            <person name="Shenoy N."/>
            <person name="Sisk P."/>
            <person name="Stolte C."/>
            <person name="Sykes S."/>
            <person name="Walk T."/>
            <person name="White J."/>
            <person name="Yandava C."/>
            <person name="Klein B."/>
            <person name="McEwen J.G."/>
            <person name="Puccia R."/>
            <person name="Goldman G.H."/>
            <person name="Felipe M.S."/>
            <person name="Nino-Vega G."/>
            <person name="San-Blas G."/>
            <person name="Taylor J."/>
            <person name="Mendoza L."/>
            <person name="Galagan J."/>
            <person name="Nusbaum C."/>
            <person name="Birren B."/>
        </authorList>
    </citation>
    <scope>NUCLEOTIDE SEQUENCE</scope>
    <source>
        <strain evidence="2">G186AR</strain>
    </source>
</reference>
<feature type="region of interest" description="Disordered" evidence="1">
    <location>
        <begin position="76"/>
        <end position="96"/>
    </location>
</feature>
<gene>
    <name evidence="2" type="ORF">HCBG_08760</name>
</gene>
<dbReference type="AlphaFoldDB" id="C0P030"/>
<sequence length="123" mass="13937">MYLSMYLHLYLYIEVASILLPLLDLETKGEVSVPKINGRNSDQTLWFSRCPTQNKMDDVEVSTHLGFARRGTRAKAMQAKQAKQAKQRNEQQPSATLRWSRNFDALLQVFGAQQGGTVAYNDA</sequence>
<proteinExistence type="predicted"/>